<evidence type="ECO:0000313" key="2">
    <source>
        <dbReference type="EMBL" id="SET00996.1"/>
    </source>
</evidence>
<evidence type="ECO:0000313" key="3">
    <source>
        <dbReference type="Proteomes" id="UP000199568"/>
    </source>
</evidence>
<reference evidence="2 3" key="1">
    <citation type="submission" date="2016-10" db="EMBL/GenBank/DDBJ databases">
        <authorList>
            <person name="de Groot N.N."/>
        </authorList>
    </citation>
    <scope>NUCLEOTIDE SEQUENCE [LARGE SCALE GENOMIC DNA]</scope>
    <source>
        <strain evidence="2 3">DSM 18979</strain>
    </source>
</reference>
<dbReference type="Pfam" id="PF13788">
    <property type="entry name" value="DUF4180"/>
    <property type="match status" value="1"/>
</dbReference>
<dbReference type="EMBL" id="FOHU01000003">
    <property type="protein sequence ID" value="SET00996.1"/>
    <property type="molecule type" value="Genomic_DNA"/>
</dbReference>
<sequence>MKIKKIKENGVDIAIVSSNEIIIIDVQSALDFIATVNYETGCDSIILNKSAIYEDFFNLKTRLAGEILQKFINYRVKIAIVGDFSIYSSKSLRDFIYESNKGIDIFFLADEKKAIEKLILVNSLYR</sequence>
<dbReference type="STRING" id="426128.SAMN05660297_01185"/>
<proteinExistence type="predicted"/>
<feature type="domain" description="DUF4180" evidence="1">
    <location>
        <begin position="9"/>
        <end position="118"/>
    </location>
</feature>
<dbReference type="InterPro" id="IPR025438">
    <property type="entry name" value="DUF4180"/>
</dbReference>
<dbReference type="OrthoDB" id="8595425at2"/>
<gene>
    <name evidence="2" type="ORF">SAMN05660297_01185</name>
</gene>
<evidence type="ECO:0000259" key="1">
    <source>
        <dbReference type="Pfam" id="PF13788"/>
    </source>
</evidence>
<dbReference type="Proteomes" id="UP000199568">
    <property type="component" value="Unassembled WGS sequence"/>
</dbReference>
<protein>
    <recommendedName>
        <fullName evidence="1">DUF4180 domain-containing protein</fullName>
    </recommendedName>
</protein>
<accession>A0A1I0B2M7</accession>
<dbReference type="RefSeq" id="WP_090440714.1">
    <property type="nucleotide sequence ID" value="NZ_FOHU01000003.1"/>
</dbReference>
<organism evidence="2 3">
    <name type="scientific">Natronincola peptidivorans</name>
    <dbReference type="NCBI Taxonomy" id="426128"/>
    <lineage>
        <taxon>Bacteria</taxon>
        <taxon>Bacillati</taxon>
        <taxon>Bacillota</taxon>
        <taxon>Clostridia</taxon>
        <taxon>Peptostreptococcales</taxon>
        <taxon>Natronincolaceae</taxon>
        <taxon>Natronincola</taxon>
    </lineage>
</organism>
<name>A0A1I0B2M7_9FIRM</name>
<keyword evidence="3" id="KW-1185">Reference proteome</keyword>
<dbReference type="AlphaFoldDB" id="A0A1I0B2M7"/>